<dbReference type="PANTHER" id="PTHR10192">
    <property type="entry name" value="MOLYBDOPTERIN BIOSYNTHESIS PROTEIN"/>
    <property type="match status" value="1"/>
</dbReference>
<dbReference type="Pfam" id="PF03453">
    <property type="entry name" value="MoeA_N"/>
    <property type="match status" value="1"/>
</dbReference>
<comment type="cofactor">
    <cofactor evidence="4">
        <name>Mg(2+)</name>
        <dbReference type="ChEBI" id="CHEBI:18420"/>
    </cofactor>
</comment>
<name>A0ABT0TTD8_9HELI</name>
<reference evidence="6" key="1">
    <citation type="submission" date="2022-06" db="EMBL/GenBank/DDBJ databases">
        <title>Helicobacter colisuis sp. nov.</title>
        <authorList>
            <person name="Papic B."/>
            <person name="Gruntar I."/>
        </authorList>
    </citation>
    <scope>NUCLEOTIDE SEQUENCE</scope>
    <source>
        <strain evidence="6">11154-15</strain>
    </source>
</reference>
<keyword evidence="7" id="KW-1185">Reference proteome</keyword>
<dbReference type="InterPro" id="IPR036135">
    <property type="entry name" value="MoeA_linker/N_sf"/>
</dbReference>
<comment type="caution">
    <text evidence="6">The sequence shown here is derived from an EMBL/GenBank/DDBJ whole genome shotgun (WGS) entry which is preliminary data.</text>
</comment>
<dbReference type="RefSeq" id="WP_250603822.1">
    <property type="nucleotide sequence ID" value="NZ_JAMOKX010000002.1"/>
</dbReference>
<evidence type="ECO:0000256" key="1">
    <source>
        <dbReference type="ARBA" id="ARBA00002901"/>
    </source>
</evidence>
<organism evidence="6 7">
    <name type="scientific">Helicobacter colisuis</name>
    <dbReference type="NCBI Taxonomy" id="2949739"/>
    <lineage>
        <taxon>Bacteria</taxon>
        <taxon>Pseudomonadati</taxon>
        <taxon>Campylobacterota</taxon>
        <taxon>Epsilonproteobacteria</taxon>
        <taxon>Campylobacterales</taxon>
        <taxon>Helicobacteraceae</taxon>
        <taxon>Helicobacter</taxon>
    </lineage>
</organism>
<evidence type="ECO:0000256" key="2">
    <source>
        <dbReference type="ARBA" id="ARBA00010763"/>
    </source>
</evidence>
<comment type="function">
    <text evidence="1 4">Catalyzes the insertion of molybdate into adenylated molybdopterin with the concomitant release of AMP.</text>
</comment>
<dbReference type="InterPro" id="IPR036425">
    <property type="entry name" value="MoaB/Mog-like_dom_sf"/>
</dbReference>
<dbReference type="SUPFAM" id="SSF53218">
    <property type="entry name" value="Molybdenum cofactor biosynthesis proteins"/>
    <property type="match status" value="1"/>
</dbReference>
<dbReference type="SMART" id="SM00852">
    <property type="entry name" value="MoCF_biosynth"/>
    <property type="match status" value="1"/>
</dbReference>
<evidence type="ECO:0000256" key="3">
    <source>
        <dbReference type="ARBA" id="ARBA00047317"/>
    </source>
</evidence>
<sequence length="406" mass="45622">MQEKISYLQAKEILNSQNIYPKSIERVFLHESLNRILSQDIFAPNDMPMLNLSNMDGYAIYSAMLKNINECFEILQENPAGNKEILELPTNKPCAIKTFTGAVIPKNADILVPIEWAEIKGNHIIIKQIPKIGEFIRKKGDNYKKGEKLLSKGTKINSHHIGLLASLNQVFVEVYERPKVGILVNGNEILELGENKDSPNSIYNANGHLLYAKILENGGIPKLYPILKDNKEQIQSCLQTALRECDLILSTGGASVGDYDFIRQISQQQKEQVVFRGVRIKPGQHVLYAHFGGKQFFGLPGFPNSTLVTFELFAKIILAKLCGSKPYQETIQITLDEDLQKNDSRLEFRVCNIRNQAGIFSIDFLGKKDFQSAILNNFCPLDNSRVGLAILENQTTKGKSIEVLLL</sequence>
<comment type="similarity">
    <text evidence="2 4">Belongs to the MoeA family.</text>
</comment>
<evidence type="ECO:0000313" key="6">
    <source>
        <dbReference type="EMBL" id="MCL9819197.1"/>
    </source>
</evidence>
<keyword evidence="4" id="KW-0808">Transferase</keyword>
<dbReference type="NCBIfam" id="TIGR00177">
    <property type="entry name" value="molyb_syn"/>
    <property type="match status" value="1"/>
</dbReference>
<dbReference type="Gene3D" id="2.40.340.10">
    <property type="entry name" value="MoeA, C-terminal, domain IV"/>
    <property type="match status" value="1"/>
</dbReference>
<dbReference type="SUPFAM" id="SSF63882">
    <property type="entry name" value="MoeA N-terminal region -like"/>
    <property type="match status" value="1"/>
</dbReference>
<comment type="catalytic activity">
    <reaction evidence="3">
        <text>adenylyl-molybdopterin + molybdate = Mo-molybdopterin + AMP + H(+)</text>
        <dbReference type="Rhea" id="RHEA:35047"/>
        <dbReference type="ChEBI" id="CHEBI:15378"/>
        <dbReference type="ChEBI" id="CHEBI:36264"/>
        <dbReference type="ChEBI" id="CHEBI:62727"/>
        <dbReference type="ChEBI" id="CHEBI:71302"/>
        <dbReference type="ChEBI" id="CHEBI:456215"/>
        <dbReference type="EC" id="2.10.1.1"/>
    </reaction>
</comment>
<keyword evidence="4" id="KW-0479">Metal-binding</keyword>
<dbReference type="InterPro" id="IPR038987">
    <property type="entry name" value="MoeA-like"/>
</dbReference>
<dbReference type="EMBL" id="JAMOKX010000002">
    <property type="protein sequence ID" value="MCL9819197.1"/>
    <property type="molecule type" value="Genomic_DNA"/>
</dbReference>
<dbReference type="CDD" id="cd00887">
    <property type="entry name" value="MoeA"/>
    <property type="match status" value="1"/>
</dbReference>
<keyword evidence="4" id="KW-0500">Molybdenum</keyword>
<dbReference type="InterPro" id="IPR001453">
    <property type="entry name" value="MoaB/Mog_dom"/>
</dbReference>
<evidence type="ECO:0000259" key="5">
    <source>
        <dbReference type="SMART" id="SM00852"/>
    </source>
</evidence>
<protein>
    <recommendedName>
        <fullName evidence="4">Molybdopterin molybdenumtransferase</fullName>
        <ecNumber evidence="4">2.10.1.1</ecNumber>
    </recommendedName>
</protein>
<dbReference type="Gene3D" id="3.40.980.10">
    <property type="entry name" value="MoaB/Mog-like domain"/>
    <property type="match status" value="1"/>
</dbReference>
<evidence type="ECO:0000313" key="7">
    <source>
        <dbReference type="Proteomes" id="UP001057522"/>
    </source>
</evidence>
<dbReference type="Pfam" id="PF00994">
    <property type="entry name" value="MoCF_biosynth"/>
    <property type="match status" value="1"/>
</dbReference>
<dbReference type="PANTHER" id="PTHR10192:SF5">
    <property type="entry name" value="GEPHYRIN"/>
    <property type="match status" value="1"/>
</dbReference>
<proteinExistence type="inferred from homology"/>
<keyword evidence="4" id="KW-0460">Magnesium</keyword>
<feature type="domain" description="MoaB/Mog" evidence="5">
    <location>
        <begin position="181"/>
        <end position="320"/>
    </location>
</feature>
<accession>A0ABT0TTD8</accession>
<dbReference type="InterPro" id="IPR036688">
    <property type="entry name" value="MoeA_C_domain_IV_sf"/>
</dbReference>
<gene>
    <name evidence="6" type="ORF">NCR95_03280</name>
</gene>
<evidence type="ECO:0000256" key="4">
    <source>
        <dbReference type="RuleBase" id="RU365090"/>
    </source>
</evidence>
<comment type="pathway">
    <text evidence="4">Cofactor biosynthesis; molybdopterin biosynthesis.</text>
</comment>
<dbReference type="EC" id="2.10.1.1" evidence="4"/>
<dbReference type="Gene3D" id="3.90.105.10">
    <property type="entry name" value="Molybdopterin biosynthesis moea protein, domain 2"/>
    <property type="match status" value="1"/>
</dbReference>
<keyword evidence="4" id="KW-0501">Molybdenum cofactor biosynthesis</keyword>
<dbReference type="Proteomes" id="UP001057522">
    <property type="component" value="Unassembled WGS sequence"/>
</dbReference>
<dbReference type="Gene3D" id="2.170.190.11">
    <property type="entry name" value="Molybdopterin biosynthesis moea protein, domain 3"/>
    <property type="match status" value="1"/>
</dbReference>
<dbReference type="InterPro" id="IPR005110">
    <property type="entry name" value="MoeA_linker/N"/>
</dbReference>